<comment type="pathway">
    <text evidence="2">Lipid metabolism; fatty acid beta-oxidation.</text>
</comment>
<evidence type="ECO:0000256" key="7">
    <source>
        <dbReference type="ARBA" id="ARBA00023140"/>
    </source>
</evidence>
<dbReference type="PRINTS" id="PR00080">
    <property type="entry name" value="SDRFAMILY"/>
</dbReference>
<keyword evidence="5" id="KW-0560">Oxidoreductase</keyword>
<evidence type="ECO:0000256" key="3">
    <source>
        <dbReference type="ARBA" id="ARBA00006484"/>
    </source>
</evidence>
<dbReference type="Gene3D" id="1.10.287.4290">
    <property type="match status" value="1"/>
</dbReference>
<evidence type="ECO:0000256" key="1">
    <source>
        <dbReference type="ARBA" id="ARBA00004275"/>
    </source>
</evidence>
<dbReference type="InterPro" id="IPR002539">
    <property type="entry name" value="MaoC-like_dom"/>
</dbReference>
<dbReference type="RefSeq" id="XP_049317869.1">
    <property type="nucleotide sequence ID" value="XM_049461912.1"/>
</dbReference>
<reference evidence="11" key="1">
    <citation type="submission" date="2025-08" db="UniProtKB">
        <authorList>
            <consortium name="RefSeq"/>
        </authorList>
    </citation>
    <scope>IDENTIFICATION</scope>
    <source>
        <tissue evidence="11">Adult</tissue>
    </source>
</reference>
<keyword evidence="6" id="KW-0443">Lipid metabolism</keyword>
<dbReference type="InterPro" id="IPR036291">
    <property type="entry name" value="NAD(P)-bd_dom_sf"/>
</dbReference>
<dbReference type="Pfam" id="PF01575">
    <property type="entry name" value="MaoC_dehydratas"/>
    <property type="match status" value="1"/>
</dbReference>
<keyword evidence="10" id="KW-1185">Reference proteome</keyword>
<evidence type="ECO:0000256" key="4">
    <source>
        <dbReference type="ARBA" id="ARBA00022832"/>
    </source>
</evidence>
<dbReference type="InterPro" id="IPR020904">
    <property type="entry name" value="Sc_DH/Rdtase_CS"/>
</dbReference>
<dbReference type="InterPro" id="IPR002347">
    <property type="entry name" value="SDR_fam"/>
</dbReference>
<gene>
    <name evidence="11" type="primary">LOC105228282</name>
</gene>
<dbReference type="Proteomes" id="UP001652620">
    <property type="component" value="Unplaced"/>
</dbReference>
<dbReference type="CDD" id="cd05353">
    <property type="entry name" value="hydroxyacyl-CoA-like_DH_SDR_c-like"/>
    <property type="match status" value="1"/>
</dbReference>
<dbReference type="InterPro" id="IPR054357">
    <property type="entry name" value="MFE-2_N"/>
</dbReference>
<proteinExistence type="inferred from homology"/>
<evidence type="ECO:0000256" key="2">
    <source>
        <dbReference type="ARBA" id="ARBA00005005"/>
    </source>
</evidence>
<name>A0ABM3K8S3_BACDO</name>
<evidence type="ECO:0000313" key="10">
    <source>
        <dbReference type="Proteomes" id="UP001652620"/>
    </source>
</evidence>
<dbReference type="GeneID" id="105228282"/>
<accession>A0ABM3K8S3</accession>
<dbReference type="Gene3D" id="3.40.50.720">
    <property type="entry name" value="NAD(P)-binding Rossmann-like Domain"/>
    <property type="match status" value="1"/>
</dbReference>
<dbReference type="SUPFAM" id="SSF51735">
    <property type="entry name" value="NAD(P)-binding Rossmann-fold domains"/>
    <property type="match status" value="1"/>
</dbReference>
<dbReference type="PANTHER" id="PTHR45024">
    <property type="entry name" value="DEHYDROGENASES, SHORT CHAIN"/>
    <property type="match status" value="1"/>
</dbReference>
<evidence type="ECO:0000256" key="8">
    <source>
        <dbReference type="ARBA" id="ARBA00023239"/>
    </source>
</evidence>
<dbReference type="PANTHER" id="PTHR45024:SF2">
    <property type="entry name" value="SCP2 DOMAIN-CONTAINING PROTEIN"/>
    <property type="match status" value="1"/>
</dbReference>
<dbReference type="SMART" id="SM00822">
    <property type="entry name" value="PKS_KR"/>
    <property type="match status" value="1"/>
</dbReference>
<evidence type="ECO:0000259" key="9">
    <source>
        <dbReference type="SMART" id="SM00822"/>
    </source>
</evidence>
<dbReference type="PRINTS" id="PR00081">
    <property type="entry name" value="GDHRDH"/>
</dbReference>
<keyword evidence="7" id="KW-0576">Peroxisome</keyword>
<protein>
    <submittedName>
        <fullName evidence="11">Peroxisomal multifunctional enzyme type 2 isoform X1</fullName>
    </submittedName>
</protein>
<dbReference type="PROSITE" id="PS00061">
    <property type="entry name" value="ADH_SHORT"/>
    <property type="match status" value="1"/>
</dbReference>
<keyword evidence="8" id="KW-0456">Lyase</keyword>
<sequence length="626" mass="67547">MHVYVKKSCGNQLQFTSGKCDLQYLKAIVSKMAEKLRFDGRVAVVTGAGSGLGREYALLFGSRGAKVVVNDLGGSFHGDGASKRAADIVVDEIRAQGGTAVADYNSVVDGSKVIETAINNFGRVDILVNNAGILRDRSIAKTSDLDWDLINAVHLKGSFKCTQAAWPYMRKQNYGRIIMTSSNSGIYGNFGQANYSAAKMGLVGLANTVAIEGQKNNIHCNVIIPTAASRMTEDILPDILFNELKPHLIAPVVVYLCHESCKDNGSYIESAAGWATKLNIVRGKGCVLRTSIDQTNTTPEYVQSVWAKITDMTDAKHLDTIGQASGSLLEVLEKLKEGKFGEYEDTFKFSNKDLILYALGIGASVKNENDLKFLYENHPEFSAIPSYFVLPGLMLCMTTDIVGSALPSGKAHLSNILHGEQYLEICDDIPTSGTLTTIGKVFDVMDKGSGALVVTNTDTYDESGRLLVKNQSSTFIVGAGNFGGKKTPIKGVIPIVNPPNRSPDATCHYKTSEDQAALYRLSGDLNPLHIDPEFAALGGFKTPILHGLCSLGFSVRAILAQYANNNASLFKAVKLRFSAPVIPGQTLKIDMWKEGKRVLFTTTVVETGTKAIIGGYVDLKDIAAKL</sequence>
<dbReference type="Gene3D" id="3.10.129.10">
    <property type="entry name" value="Hotdog Thioesterase"/>
    <property type="match status" value="1"/>
</dbReference>
<dbReference type="InterPro" id="IPR029069">
    <property type="entry name" value="HotDog_dom_sf"/>
</dbReference>
<dbReference type="Pfam" id="PF00106">
    <property type="entry name" value="adh_short"/>
    <property type="match status" value="1"/>
</dbReference>
<feature type="domain" description="Ketoreductase" evidence="9">
    <location>
        <begin position="41"/>
        <end position="215"/>
    </location>
</feature>
<evidence type="ECO:0000313" key="11">
    <source>
        <dbReference type="RefSeq" id="XP_049317869.1"/>
    </source>
</evidence>
<dbReference type="SUPFAM" id="SSF54637">
    <property type="entry name" value="Thioesterase/thiol ester dehydrase-isomerase"/>
    <property type="match status" value="2"/>
</dbReference>
<keyword evidence="4" id="KW-0276">Fatty acid metabolism</keyword>
<dbReference type="Pfam" id="PF22622">
    <property type="entry name" value="MFE-2_hydrat-2_N"/>
    <property type="match status" value="1"/>
</dbReference>
<dbReference type="InterPro" id="IPR057326">
    <property type="entry name" value="KR_dom"/>
</dbReference>
<comment type="subcellular location">
    <subcellularLocation>
        <location evidence="1">Peroxisome</location>
    </subcellularLocation>
</comment>
<evidence type="ECO:0000256" key="5">
    <source>
        <dbReference type="ARBA" id="ARBA00023002"/>
    </source>
</evidence>
<organism evidence="10 11">
    <name type="scientific">Bactrocera dorsalis</name>
    <name type="common">Oriental fruit fly</name>
    <name type="synonym">Dacus dorsalis</name>
    <dbReference type="NCBI Taxonomy" id="27457"/>
    <lineage>
        <taxon>Eukaryota</taxon>
        <taxon>Metazoa</taxon>
        <taxon>Ecdysozoa</taxon>
        <taxon>Arthropoda</taxon>
        <taxon>Hexapoda</taxon>
        <taxon>Insecta</taxon>
        <taxon>Pterygota</taxon>
        <taxon>Neoptera</taxon>
        <taxon>Endopterygota</taxon>
        <taxon>Diptera</taxon>
        <taxon>Brachycera</taxon>
        <taxon>Muscomorpha</taxon>
        <taxon>Tephritoidea</taxon>
        <taxon>Tephritidae</taxon>
        <taxon>Bactrocera</taxon>
        <taxon>Bactrocera</taxon>
    </lineage>
</organism>
<dbReference type="CDD" id="cd03448">
    <property type="entry name" value="HDE_HSD"/>
    <property type="match status" value="1"/>
</dbReference>
<evidence type="ECO:0000256" key="6">
    <source>
        <dbReference type="ARBA" id="ARBA00023098"/>
    </source>
</evidence>
<comment type="similarity">
    <text evidence="3">Belongs to the short-chain dehydrogenases/reductases (SDR) family.</text>
</comment>
<dbReference type="InterPro" id="IPR051687">
    <property type="entry name" value="Peroxisomal_Beta-Oxidation"/>
</dbReference>